<gene>
    <name evidence="2" type="ORF">EOW65_15890</name>
</gene>
<sequence length="130" mass="13390">MRVLVSTLAAAGLALAAGSASAGDFLALNGLRVAPTGGQEFHVAFGGLTGNDDFWCAAGDFVLRGRGLPPSTRIYRTTPPPRHAGEGVDFSLSDARATDSGFTRFGAKDKGLSAAAAQHYCPLVPLLPFN</sequence>
<evidence type="ECO:0000313" key="2">
    <source>
        <dbReference type="EMBL" id="RWR45719.1"/>
    </source>
</evidence>
<keyword evidence="1" id="KW-0732">Signal</keyword>
<comment type="caution">
    <text evidence="2">The sequence shown here is derived from an EMBL/GenBank/DDBJ whole genome shotgun (WGS) entry which is preliminary data.</text>
</comment>
<reference evidence="2 3" key="1">
    <citation type="submission" date="2019-01" db="EMBL/GenBank/DDBJ databases">
        <title>Sinorhodobacter populi sp. nov. isolated from the symptomatic bark tissue of Populus euramericana canker.</title>
        <authorList>
            <person name="Xu G."/>
        </authorList>
    </citation>
    <scope>NUCLEOTIDE SEQUENCE [LARGE SCALE GENOMIC DNA]</scope>
    <source>
        <strain evidence="2 3">CCTCC AB2012026</strain>
    </source>
</reference>
<name>A0A443L996_9RHOB</name>
<dbReference type="RefSeq" id="WP_128151095.1">
    <property type="nucleotide sequence ID" value="NZ_SAVB01000023.1"/>
</dbReference>
<dbReference type="Proteomes" id="UP000286594">
    <property type="component" value="Unassembled WGS sequence"/>
</dbReference>
<proteinExistence type="predicted"/>
<accession>A0A443L996</accession>
<dbReference type="AlphaFoldDB" id="A0A443L996"/>
<dbReference type="EMBL" id="SAVB01000023">
    <property type="protein sequence ID" value="RWR45719.1"/>
    <property type="molecule type" value="Genomic_DNA"/>
</dbReference>
<dbReference type="OrthoDB" id="7689766at2"/>
<evidence type="ECO:0000313" key="3">
    <source>
        <dbReference type="Proteomes" id="UP000286594"/>
    </source>
</evidence>
<protein>
    <submittedName>
        <fullName evidence="2">Uncharacterized protein</fullName>
    </submittedName>
</protein>
<keyword evidence="3" id="KW-1185">Reference proteome</keyword>
<feature type="signal peptide" evidence="1">
    <location>
        <begin position="1"/>
        <end position="22"/>
    </location>
</feature>
<feature type="chain" id="PRO_5019203031" evidence="1">
    <location>
        <begin position="23"/>
        <end position="130"/>
    </location>
</feature>
<evidence type="ECO:0000256" key="1">
    <source>
        <dbReference type="SAM" id="SignalP"/>
    </source>
</evidence>
<organism evidence="2 3">
    <name type="scientific">Paenirhodobacter ferrireducens</name>
    <dbReference type="NCBI Taxonomy" id="1215032"/>
    <lineage>
        <taxon>Bacteria</taxon>
        <taxon>Pseudomonadati</taxon>
        <taxon>Pseudomonadota</taxon>
        <taxon>Alphaproteobacteria</taxon>
        <taxon>Rhodobacterales</taxon>
        <taxon>Rhodobacter group</taxon>
        <taxon>Paenirhodobacter</taxon>
    </lineage>
</organism>